<dbReference type="EC" id="2.3.1.6" evidence="6"/>
<proteinExistence type="inferred from homology"/>
<keyword evidence="2 10" id="KW-0808">Transferase</keyword>
<dbReference type="Ensembl" id="ENSSGRT00000078307.1">
    <property type="protein sequence ID" value="ENSSGRP00000073542.1"/>
    <property type="gene ID" value="ENSSGRG00000037392.1"/>
</dbReference>
<feature type="active site" description="Proton acceptor" evidence="9">
    <location>
        <position position="337"/>
    </location>
</feature>
<dbReference type="Gene3D" id="3.30.559.70">
    <property type="entry name" value="Choline/Carnitine o-acyltransferase, domain 2"/>
    <property type="match status" value="1"/>
</dbReference>
<evidence type="ECO:0000256" key="6">
    <source>
        <dbReference type="ARBA" id="ARBA00039091"/>
    </source>
</evidence>
<dbReference type="AlphaFoldDB" id="A0A672QCK4"/>
<evidence type="ECO:0000313" key="14">
    <source>
        <dbReference type="Proteomes" id="UP000472262"/>
    </source>
</evidence>
<feature type="compositionally biased region" description="Basic and acidic residues" evidence="11">
    <location>
        <begin position="612"/>
        <end position="622"/>
    </location>
</feature>
<dbReference type="InterPro" id="IPR023213">
    <property type="entry name" value="CAT-like_dom_sf"/>
</dbReference>
<dbReference type="GO" id="GO:0007274">
    <property type="term" value="P:neuromuscular synaptic transmission"/>
    <property type="evidence" value="ECO:0007669"/>
    <property type="project" value="TreeGrafter"/>
</dbReference>
<dbReference type="Gene3D" id="3.30.559.10">
    <property type="entry name" value="Chloramphenicol acetyltransferase-like domain"/>
    <property type="match status" value="1"/>
</dbReference>
<evidence type="ECO:0000256" key="7">
    <source>
        <dbReference type="ARBA" id="ARBA00040495"/>
    </source>
</evidence>
<feature type="region of interest" description="Disordered" evidence="11">
    <location>
        <begin position="609"/>
        <end position="633"/>
    </location>
</feature>
<evidence type="ECO:0000259" key="12">
    <source>
        <dbReference type="Pfam" id="PF00755"/>
    </source>
</evidence>
<evidence type="ECO:0000256" key="4">
    <source>
        <dbReference type="ARBA" id="ARBA00023315"/>
    </source>
</evidence>
<evidence type="ECO:0000256" key="3">
    <source>
        <dbReference type="ARBA" id="ARBA00022979"/>
    </source>
</evidence>
<evidence type="ECO:0000256" key="9">
    <source>
        <dbReference type="PIRSR" id="PIRSR600542-1"/>
    </source>
</evidence>
<evidence type="ECO:0000256" key="11">
    <source>
        <dbReference type="SAM" id="MobiDB-lite"/>
    </source>
</evidence>
<reference evidence="13" key="1">
    <citation type="submission" date="2025-08" db="UniProtKB">
        <authorList>
            <consortium name="Ensembl"/>
        </authorList>
    </citation>
    <scope>IDENTIFICATION</scope>
</reference>
<keyword evidence="14" id="KW-1185">Reference proteome</keyword>
<dbReference type="GO" id="GO:0045202">
    <property type="term" value="C:synapse"/>
    <property type="evidence" value="ECO:0007669"/>
    <property type="project" value="GOC"/>
</dbReference>
<dbReference type="Pfam" id="PF00755">
    <property type="entry name" value="Carn_acyltransf"/>
    <property type="match status" value="1"/>
</dbReference>
<dbReference type="FunFam" id="3.30.559.10:FF:000001">
    <property type="entry name" value="Carnitine O-acetyltransferase"/>
    <property type="match status" value="1"/>
</dbReference>
<dbReference type="FunFam" id="3.30.559.70:FF:000004">
    <property type="entry name" value="Choline O-acetyltransferase"/>
    <property type="match status" value="1"/>
</dbReference>
<dbReference type="SUPFAM" id="SSF52777">
    <property type="entry name" value="CoA-dependent acyltransferases"/>
    <property type="match status" value="2"/>
</dbReference>
<protein>
    <recommendedName>
        <fullName evidence="7">Choline O-acetyltransferase</fullName>
        <ecNumber evidence="6">2.3.1.6</ecNumber>
    </recommendedName>
</protein>
<evidence type="ECO:0000256" key="5">
    <source>
        <dbReference type="ARBA" id="ARBA00037088"/>
    </source>
</evidence>
<accession>A0A672QCK4</accession>
<keyword evidence="3" id="KW-0530">Neurotransmitter biosynthesis</keyword>
<feature type="domain" description="Choline/carnitine acyltransferase" evidence="12">
    <location>
        <begin position="40"/>
        <end position="594"/>
    </location>
</feature>
<comment type="catalytic activity">
    <reaction evidence="8">
        <text>choline + acetyl-CoA = acetylcholine + CoA</text>
        <dbReference type="Rhea" id="RHEA:18821"/>
        <dbReference type="ChEBI" id="CHEBI:15354"/>
        <dbReference type="ChEBI" id="CHEBI:15355"/>
        <dbReference type="ChEBI" id="CHEBI:57287"/>
        <dbReference type="ChEBI" id="CHEBI:57288"/>
        <dbReference type="EC" id="2.3.1.6"/>
    </reaction>
</comment>
<dbReference type="GO" id="GO:0005737">
    <property type="term" value="C:cytoplasm"/>
    <property type="evidence" value="ECO:0007669"/>
    <property type="project" value="TreeGrafter"/>
</dbReference>
<dbReference type="InterPro" id="IPR039551">
    <property type="entry name" value="Cho/carn_acyl_trans"/>
</dbReference>
<name>A0A672QCK4_SINGR</name>
<comment type="function">
    <text evidence="5">Catalyzes the reversible synthesis of acetylcholine (ACh) from acetyl CoA and choline at cholinergic synapses.</text>
</comment>
<sequence length="633" mass="71230">MIADKFTEEAERSRALGIALAFISFGSLAAPPFGGGLPKLPVPPLQQTLDMYLKCMSHLIPEEQFKKTKPIVEKFGAPGGMGEFLQKKLLERSEHKANWVYDYWLEDMYLSNRLALPVNSSPVMVFPKQNFRSQSDTLRYGTLGIQRALPVDYARGQLAGTPLCMDQYNKVFTSYRLPGPKIDTLVAQKSTVMPEPEHIIVACKNQFFVLDVVINFRRLNEKDLYTQLERIRKMADIEEERLPPIGLLTSDGRTQWAEARSVLIKDSTNRDSLDMIERCLCLVCLDEPSGTELTDTNRALLMLHGGGTDKNGGNRWYDKPMQFVIGADGCCGVVCEHSPFEGIVLVQCSEYLLRYIMSELPAPRRLRWKCSPDIQAFLTASADKLQRLVKNLDMNVNKFTGYGKEFIKKQKMSPDAYIQVALQFTFYRCHGRLVPTYESASVRRFQEGRVDNIRSSTPEALAFVKAMANSSKITDAEKMELLWTAIKAQTNYTILAITGMAIDNHLLGLREIAKELKLEKPELFSDTTYATSIHFILSTSQVPTTEEMFCCYGPVVPNGYGACYNPQTDHIIFCVSSFRESAETSSDLFVKTLEGCLKEMQDLCIKGNTEAKPTDSTEKMDGNTKVMKNGSKS</sequence>
<comment type="similarity">
    <text evidence="1 10">Belongs to the carnitine/choline acetyltransferase family.</text>
</comment>
<keyword evidence="4 10" id="KW-0012">Acyltransferase</keyword>
<dbReference type="PANTHER" id="PTHR22589">
    <property type="entry name" value="CARNITINE O-ACYLTRANSFERASE"/>
    <property type="match status" value="1"/>
</dbReference>
<evidence type="ECO:0000256" key="2">
    <source>
        <dbReference type="ARBA" id="ARBA00022679"/>
    </source>
</evidence>
<evidence type="ECO:0000313" key="13">
    <source>
        <dbReference type="Ensembl" id="ENSSGRP00000073542.1"/>
    </source>
</evidence>
<reference evidence="13" key="2">
    <citation type="submission" date="2025-09" db="UniProtKB">
        <authorList>
            <consortium name="Ensembl"/>
        </authorList>
    </citation>
    <scope>IDENTIFICATION</scope>
</reference>
<organism evidence="13 14">
    <name type="scientific">Sinocyclocheilus grahami</name>
    <name type="common">Dianchi golden-line fish</name>
    <name type="synonym">Barbus grahami</name>
    <dbReference type="NCBI Taxonomy" id="75366"/>
    <lineage>
        <taxon>Eukaryota</taxon>
        <taxon>Metazoa</taxon>
        <taxon>Chordata</taxon>
        <taxon>Craniata</taxon>
        <taxon>Vertebrata</taxon>
        <taxon>Euteleostomi</taxon>
        <taxon>Actinopterygii</taxon>
        <taxon>Neopterygii</taxon>
        <taxon>Teleostei</taxon>
        <taxon>Ostariophysi</taxon>
        <taxon>Cypriniformes</taxon>
        <taxon>Cyprinidae</taxon>
        <taxon>Cyprininae</taxon>
        <taxon>Sinocyclocheilus</taxon>
    </lineage>
</organism>
<dbReference type="PANTHER" id="PTHR22589:SF14">
    <property type="entry name" value="CHOLINE O-ACETYLTRANSFERASE"/>
    <property type="match status" value="1"/>
</dbReference>
<dbReference type="Proteomes" id="UP000472262">
    <property type="component" value="Unassembled WGS sequence"/>
</dbReference>
<dbReference type="InterPro" id="IPR000542">
    <property type="entry name" value="Carn_acyl_trans"/>
</dbReference>
<dbReference type="GO" id="GO:0008292">
    <property type="term" value="P:acetylcholine biosynthetic process"/>
    <property type="evidence" value="ECO:0007669"/>
    <property type="project" value="TreeGrafter"/>
</dbReference>
<dbReference type="GO" id="GO:0004102">
    <property type="term" value="F:choline O-acetyltransferase activity"/>
    <property type="evidence" value="ECO:0007669"/>
    <property type="project" value="UniProtKB-EC"/>
</dbReference>
<dbReference type="GO" id="GO:0043005">
    <property type="term" value="C:neuron projection"/>
    <property type="evidence" value="ECO:0007669"/>
    <property type="project" value="TreeGrafter"/>
</dbReference>
<dbReference type="PROSITE" id="PS00439">
    <property type="entry name" value="ACYLTRANSF_C_1"/>
    <property type="match status" value="1"/>
</dbReference>
<gene>
    <name evidence="13" type="primary">chata</name>
</gene>
<evidence type="ECO:0000256" key="8">
    <source>
        <dbReference type="ARBA" id="ARBA00048143"/>
    </source>
</evidence>
<dbReference type="InterPro" id="IPR042231">
    <property type="entry name" value="Cho/carn_acyl_trans_2"/>
</dbReference>
<evidence type="ECO:0000256" key="10">
    <source>
        <dbReference type="RuleBase" id="RU003801"/>
    </source>
</evidence>
<evidence type="ECO:0000256" key="1">
    <source>
        <dbReference type="ARBA" id="ARBA00005232"/>
    </source>
</evidence>
<dbReference type="PROSITE" id="PS00440">
    <property type="entry name" value="ACYLTRANSF_C_2"/>
    <property type="match status" value="1"/>
</dbReference>